<name>A0AAV2L551_KNICA</name>
<dbReference type="PANTHER" id="PTHR14465">
    <property type="entry name" value="IQ DOMAIN-CONTAINING PROTEIN H"/>
    <property type="match status" value="1"/>
</dbReference>
<dbReference type="PROSITE" id="PS50096">
    <property type="entry name" value="IQ"/>
    <property type="match status" value="1"/>
</dbReference>
<evidence type="ECO:0000313" key="4">
    <source>
        <dbReference type="Proteomes" id="UP001497482"/>
    </source>
</evidence>
<evidence type="ECO:0000259" key="2">
    <source>
        <dbReference type="Pfam" id="PF24923"/>
    </source>
</evidence>
<dbReference type="InterPro" id="IPR038752">
    <property type="entry name" value="IQCH"/>
</dbReference>
<reference evidence="3 4" key="1">
    <citation type="submission" date="2024-04" db="EMBL/GenBank/DDBJ databases">
        <authorList>
            <person name="Waldvogel A.-M."/>
            <person name="Schoenle A."/>
        </authorList>
    </citation>
    <scope>NUCLEOTIDE SEQUENCE [LARGE SCALE GENOMIC DNA]</scope>
</reference>
<sequence>MRRPKVTSGKRAVEFKFAKTLHCEIGPIPKVTSPPAAKTPPPSTSNTDLPQKESVSKSLSEASPENIMKQTFTIKHGVLKASDEEVLKEHYSLCWSRVDRALGFLCQLLRAYAVPVAVVKGEQLVAFARSWEREWRATPPVSSLLSVLHNQDDVLEVLSRPGQRFKAEGGVDAAAVCIQSCWRRYTARSAYLRHCRRKWAVGTISLAWLMRAQRRRVRKALQARRFSQLQNQRQRAQHLAANWNHIRASKRTIIHVPSLGYSQNQRRSLRDFEMVQNMQIGRLCEIRDENVEVIYVCPVHLDEDTLHTMCVVSPQSHTMCLSSLLSHSPCSLQRIRHLIRGKSSFLVPGAVHVDDLAVADALGVPLMGPEPAAAQLYGTRSGARKMFAAAAVEMPPGVEDVYSLHQLHECLAELLVQNLDVTLWLFKTDRDPGETAVCDVRHMKSFAWALSQRQRHGPDAWRSPAIQETVVLRFLEEVPLWLSTHACPAKTSTHFTWTGFLQTFLREGGVVQAYPPSYSSWVTVDLLLEPDGRVSMLSCGDQLLSSDGLDFLGSCVPQRSLSPDSLGSLCTRVGRACLQKGLVGHVSLDLVSFTQGASKEHKMWALDLHLSYSDHLAMTQMLLHNTQGTLRCQNAFEVPMPNTGESAPKTFTEKRYAVLSSKLVHANLSMLYRPVFFQMCKVRGIGFNSQKKQGTQFALYDCSVRRRIGMIAVSESPEGALVTFAHNLSVIHQEISSSRTQGETNFKELIKAIEEFLLKNKHRCSVELLRTLHGFWLKVLLFPSSFGRLSVPRPPASEVLTCHLQQRKLPPWTSFCVRYSSVHNDQFGLSNFNWTVQGHNYHILRTGCFPFIKYHCSKAQAQDLRFEDRFFSALKVINLGLPCLAYGIGCWMVIGASETVLTSTGPVTVYFAYKEQEGAQY</sequence>
<gene>
    <name evidence="3" type="ORF">KC01_LOCUS24512</name>
</gene>
<dbReference type="InterPro" id="IPR000048">
    <property type="entry name" value="IQ_motif_EF-hand-BS"/>
</dbReference>
<organism evidence="3 4">
    <name type="scientific">Knipowitschia caucasica</name>
    <name type="common">Caucasian dwarf goby</name>
    <name type="synonym">Pomatoschistus caucasicus</name>
    <dbReference type="NCBI Taxonomy" id="637954"/>
    <lineage>
        <taxon>Eukaryota</taxon>
        <taxon>Metazoa</taxon>
        <taxon>Chordata</taxon>
        <taxon>Craniata</taxon>
        <taxon>Vertebrata</taxon>
        <taxon>Euteleostomi</taxon>
        <taxon>Actinopterygii</taxon>
        <taxon>Neopterygii</taxon>
        <taxon>Teleostei</taxon>
        <taxon>Neoteleostei</taxon>
        <taxon>Acanthomorphata</taxon>
        <taxon>Gobiaria</taxon>
        <taxon>Gobiiformes</taxon>
        <taxon>Gobioidei</taxon>
        <taxon>Gobiidae</taxon>
        <taxon>Gobiinae</taxon>
        <taxon>Knipowitschia</taxon>
    </lineage>
</organism>
<dbReference type="Pfam" id="PF24923">
    <property type="entry name" value="ATP-grasp_IQCH"/>
    <property type="match status" value="1"/>
</dbReference>
<keyword evidence="4" id="KW-1185">Reference proteome</keyword>
<dbReference type="AlphaFoldDB" id="A0AAV2L551"/>
<accession>A0AAV2L551</accession>
<dbReference type="EMBL" id="OZ035842">
    <property type="protein sequence ID" value="CAL1595773.1"/>
    <property type="molecule type" value="Genomic_DNA"/>
</dbReference>
<protein>
    <recommendedName>
        <fullName evidence="2">IQCH-like ATP-grasp domain-containing protein</fullName>
    </recommendedName>
</protein>
<proteinExistence type="predicted"/>
<dbReference type="Pfam" id="PF15031">
    <property type="entry name" value="DUF4528"/>
    <property type="match status" value="1"/>
</dbReference>
<dbReference type="PANTHER" id="PTHR14465:SF0">
    <property type="entry name" value="IQ DOMAIN-CONTAINING PROTEIN H"/>
    <property type="match status" value="1"/>
</dbReference>
<dbReference type="InterPro" id="IPR029245">
    <property type="entry name" value="DUF4528"/>
</dbReference>
<dbReference type="Proteomes" id="UP001497482">
    <property type="component" value="Chromosome 20"/>
</dbReference>
<dbReference type="Pfam" id="PF00612">
    <property type="entry name" value="IQ"/>
    <property type="match status" value="1"/>
</dbReference>
<evidence type="ECO:0000313" key="3">
    <source>
        <dbReference type="EMBL" id="CAL1595773.1"/>
    </source>
</evidence>
<dbReference type="InterPro" id="IPR056855">
    <property type="entry name" value="ATP-grasp_IQCH"/>
</dbReference>
<feature type="domain" description="IQCH-like ATP-grasp" evidence="2">
    <location>
        <begin position="371"/>
        <end position="633"/>
    </location>
</feature>
<feature type="region of interest" description="Disordered" evidence="1">
    <location>
        <begin position="26"/>
        <end position="63"/>
    </location>
</feature>
<evidence type="ECO:0000256" key="1">
    <source>
        <dbReference type="SAM" id="MobiDB-lite"/>
    </source>
</evidence>